<feature type="transmembrane region" description="Helical" evidence="2">
    <location>
        <begin position="98"/>
        <end position="116"/>
    </location>
</feature>
<feature type="region of interest" description="Disordered" evidence="1">
    <location>
        <begin position="524"/>
        <end position="546"/>
    </location>
</feature>
<dbReference type="EMBL" id="JAUSVM010000001">
    <property type="protein sequence ID" value="MDQ0423942.1"/>
    <property type="molecule type" value="Genomic_DNA"/>
</dbReference>
<dbReference type="Proteomes" id="UP001240250">
    <property type="component" value="Unassembled WGS sequence"/>
</dbReference>
<dbReference type="PROSITE" id="PS50887">
    <property type="entry name" value="GGDEF"/>
    <property type="match status" value="1"/>
</dbReference>
<dbReference type="RefSeq" id="WP_070319946.1">
    <property type="nucleotide sequence ID" value="NZ_CP194061.1"/>
</dbReference>
<dbReference type="SUPFAM" id="SSF55073">
    <property type="entry name" value="Nucleotide cyclase"/>
    <property type="match status" value="1"/>
</dbReference>
<comment type="caution">
    <text evidence="4">The sequence shown here is derived from an EMBL/GenBank/DDBJ whole genome shotgun (WGS) entry which is preliminary data.</text>
</comment>
<dbReference type="Pfam" id="PF00990">
    <property type="entry name" value="GGDEF"/>
    <property type="match status" value="1"/>
</dbReference>
<proteinExistence type="predicted"/>
<protein>
    <submittedName>
        <fullName evidence="4">Diguanylate cyclase (GGDEF)-like protein</fullName>
    </submittedName>
</protein>
<feature type="transmembrane region" description="Helical" evidence="2">
    <location>
        <begin position="136"/>
        <end position="160"/>
    </location>
</feature>
<dbReference type="Pfam" id="PF16927">
    <property type="entry name" value="HisKA_7TM"/>
    <property type="match status" value="1"/>
</dbReference>
<dbReference type="NCBIfam" id="TIGR00254">
    <property type="entry name" value="GGDEF"/>
    <property type="match status" value="1"/>
</dbReference>
<dbReference type="InterPro" id="IPR050469">
    <property type="entry name" value="Diguanylate_Cyclase"/>
</dbReference>
<dbReference type="InterPro" id="IPR000160">
    <property type="entry name" value="GGDEF_dom"/>
</dbReference>
<dbReference type="Gene3D" id="3.30.70.270">
    <property type="match status" value="1"/>
</dbReference>
<evidence type="ECO:0000259" key="3">
    <source>
        <dbReference type="PROSITE" id="PS50887"/>
    </source>
</evidence>
<keyword evidence="2" id="KW-0812">Transmembrane</keyword>
<accession>A0ABU0GF32</accession>
<feature type="domain" description="GGDEF" evidence="3">
    <location>
        <begin position="405"/>
        <end position="536"/>
    </location>
</feature>
<reference evidence="4 5" key="1">
    <citation type="submission" date="2023-07" db="EMBL/GenBank/DDBJ databases">
        <title>Sequencing the genomes of 1000 actinobacteria strains.</title>
        <authorList>
            <person name="Klenk H.-P."/>
        </authorList>
    </citation>
    <scope>NUCLEOTIDE SEQUENCE [LARGE SCALE GENOMIC DNA]</scope>
    <source>
        <strain evidence="4 5">DSM 14785</strain>
    </source>
</reference>
<evidence type="ECO:0000313" key="5">
    <source>
        <dbReference type="Proteomes" id="UP001240250"/>
    </source>
</evidence>
<organism evidence="4 5">
    <name type="scientific">Cellulomonas iranensis</name>
    <dbReference type="NCBI Taxonomy" id="76862"/>
    <lineage>
        <taxon>Bacteria</taxon>
        <taxon>Bacillati</taxon>
        <taxon>Actinomycetota</taxon>
        <taxon>Actinomycetes</taxon>
        <taxon>Micrococcales</taxon>
        <taxon>Cellulomonadaceae</taxon>
        <taxon>Cellulomonas</taxon>
    </lineage>
</organism>
<evidence type="ECO:0000313" key="4">
    <source>
        <dbReference type="EMBL" id="MDQ0423942.1"/>
    </source>
</evidence>
<sequence length="546" mass="57149">MRAALAAVDVLVALTCVVLAAAAVRRRAEAPGAGPLAALLLGLAAWGLGGAYVTAADAAAPGVFLARHLAEGATLVVAVALWFVVASVVDPTRRPSRAVRTLVLIPAGTALVLLATDPWHHRYFELAGDGVAPGPAYWVGTAACYLTAGLAVAGGLLALPSAGPFRRRQLRVVLLGVVPTVVSSTAGLVWALSDSDGGQLARLGFGPTAVIVTVAVFRHEMVRVATVAREQVFEHLAQAVVVTDHTGRLVDLNPEGRTLVARIAPGARGDLTLTDLGLTLPDPEDLEDVLLREVPVAQDAWIDVRARALRDPHGRHVGWVLLVSDATDEVRRVRQLRASTLELLTRTTDLSIANQRLNAELVSAEQVRAQLSDDLQHDELTGLHNRRALEPSVDAALDAARASHGHASLVALDVDHFKDVNDAYGHAVGDTVLRAVAAGLAAHARPTDTVVRVGGEEFVLVMPGIDHAAALRRAHELRVHAGAAPGAVGAPRVTLSAGVASFPQDGTTPADVLEAADRALYAAKRRGRDRVESATTTGPDPQVRPA</sequence>
<dbReference type="InterPro" id="IPR031621">
    <property type="entry name" value="HisKA_7TM"/>
</dbReference>
<feature type="transmembrane region" description="Helical" evidence="2">
    <location>
        <begin position="65"/>
        <end position="86"/>
    </location>
</feature>
<keyword evidence="5" id="KW-1185">Reference proteome</keyword>
<gene>
    <name evidence="4" type="ORF">JO380_000323</name>
</gene>
<feature type="transmembrane region" description="Helical" evidence="2">
    <location>
        <begin position="36"/>
        <end position="53"/>
    </location>
</feature>
<evidence type="ECO:0000256" key="2">
    <source>
        <dbReference type="SAM" id="Phobius"/>
    </source>
</evidence>
<keyword evidence="2" id="KW-1133">Transmembrane helix</keyword>
<keyword evidence="2" id="KW-0472">Membrane</keyword>
<feature type="transmembrane region" description="Helical" evidence="2">
    <location>
        <begin position="172"/>
        <end position="193"/>
    </location>
</feature>
<dbReference type="InterPro" id="IPR043128">
    <property type="entry name" value="Rev_trsase/Diguanyl_cyclase"/>
</dbReference>
<feature type="transmembrane region" description="Helical" evidence="2">
    <location>
        <begin position="6"/>
        <end position="24"/>
    </location>
</feature>
<dbReference type="InterPro" id="IPR029787">
    <property type="entry name" value="Nucleotide_cyclase"/>
</dbReference>
<dbReference type="SMART" id="SM00267">
    <property type="entry name" value="GGDEF"/>
    <property type="match status" value="1"/>
</dbReference>
<dbReference type="PANTHER" id="PTHR45138">
    <property type="entry name" value="REGULATORY COMPONENTS OF SENSORY TRANSDUCTION SYSTEM"/>
    <property type="match status" value="1"/>
</dbReference>
<dbReference type="Gene3D" id="3.30.450.20">
    <property type="entry name" value="PAS domain"/>
    <property type="match status" value="1"/>
</dbReference>
<dbReference type="CDD" id="cd01949">
    <property type="entry name" value="GGDEF"/>
    <property type="match status" value="1"/>
</dbReference>
<dbReference type="PANTHER" id="PTHR45138:SF9">
    <property type="entry name" value="DIGUANYLATE CYCLASE DGCM-RELATED"/>
    <property type="match status" value="1"/>
</dbReference>
<name>A0ABU0GF32_9CELL</name>
<evidence type="ECO:0000256" key="1">
    <source>
        <dbReference type="SAM" id="MobiDB-lite"/>
    </source>
</evidence>